<evidence type="ECO:0000313" key="1">
    <source>
        <dbReference type="EMBL" id="MBC9798663.1"/>
    </source>
</evidence>
<sequence>MSSEKYLVCQGALCQCKFGTAPDTLKVSSQDKYYINDSSFSQKLVGNTMDLGSPLQAGTFGSCKKMNNNPCKPAITQWQKFYDKVTLKNGGMILTEESKAVCAVGGSPCVEFMTTGQVAAVSPGNMEKADEEVQQELNPLVEIKKLRNVGPFEGIVLKSE</sequence>
<comment type="caution">
    <text evidence="1">The sequence shown here is derived from an EMBL/GenBank/DDBJ whole genome shotgun (WGS) entry which is preliminary data.</text>
</comment>
<dbReference type="RefSeq" id="WP_187967769.1">
    <property type="nucleotide sequence ID" value="NZ_JACVDC010000154.1"/>
</dbReference>
<gene>
    <name evidence="1" type="ORF">IBL28_22050</name>
</gene>
<dbReference type="AlphaFoldDB" id="A0A926JWW4"/>
<dbReference type="Pfam" id="PF14107">
    <property type="entry name" value="DUF4280"/>
    <property type="match status" value="1"/>
</dbReference>
<dbReference type="InterPro" id="IPR025460">
    <property type="entry name" value="DUF4280"/>
</dbReference>
<reference evidence="1 2" key="1">
    <citation type="submission" date="2020-09" db="EMBL/GenBank/DDBJ databases">
        <title>Sinomicrobium weinanense sp. nov., a halophilic bacteria isolated from saline-alkali soil.</title>
        <authorList>
            <person name="Wu P."/>
            <person name="Ren H."/>
            <person name="Mei Y."/>
            <person name="Liang Y."/>
            <person name="Chen Z."/>
        </authorList>
    </citation>
    <scope>NUCLEOTIDE SEQUENCE [LARGE SCALE GENOMIC DNA]</scope>
    <source>
        <strain evidence="1 2">FJxs</strain>
    </source>
</reference>
<proteinExistence type="predicted"/>
<organism evidence="1 2">
    <name type="scientific">Sinomicrobium weinanense</name>
    <dbReference type="NCBI Taxonomy" id="2842200"/>
    <lineage>
        <taxon>Bacteria</taxon>
        <taxon>Pseudomonadati</taxon>
        <taxon>Bacteroidota</taxon>
        <taxon>Flavobacteriia</taxon>
        <taxon>Flavobacteriales</taxon>
        <taxon>Flavobacteriaceae</taxon>
        <taxon>Sinomicrobium</taxon>
    </lineage>
</organism>
<protein>
    <submittedName>
        <fullName evidence="1">DUF4280 domain-containing protein</fullName>
    </submittedName>
</protein>
<name>A0A926JWW4_9FLAO</name>
<keyword evidence="2" id="KW-1185">Reference proteome</keyword>
<accession>A0A926JWW4</accession>
<evidence type="ECO:0000313" key="2">
    <source>
        <dbReference type="Proteomes" id="UP000653730"/>
    </source>
</evidence>
<dbReference type="EMBL" id="JACVDC010000154">
    <property type="protein sequence ID" value="MBC9798663.1"/>
    <property type="molecule type" value="Genomic_DNA"/>
</dbReference>
<dbReference type="Proteomes" id="UP000653730">
    <property type="component" value="Unassembled WGS sequence"/>
</dbReference>